<dbReference type="Proteomes" id="UP000315677">
    <property type="component" value="Unassembled WGS sequence"/>
</dbReference>
<evidence type="ECO:0000313" key="8">
    <source>
        <dbReference type="EMBL" id="TQM02175.1"/>
    </source>
</evidence>
<dbReference type="PANTHER" id="PTHR43124">
    <property type="entry name" value="PURINE EFFLUX PUMP PBUE"/>
    <property type="match status" value="1"/>
</dbReference>
<dbReference type="InterPro" id="IPR020846">
    <property type="entry name" value="MFS_dom"/>
</dbReference>
<evidence type="ECO:0000256" key="3">
    <source>
        <dbReference type="ARBA" id="ARBA00022692"/>
    </source>
</evidence>
<evidence type="ECO:0000313" key="9">
    <source>
        <dbReference type="Proteomes" id="UP000315677"/>
    </source>
</evidence>
<dbReference type="CDD" id="cd17325">
    <property type="entry name" value="MFS_MdtG_SLC18_like"/>
    <property type="match status" value="1"/>
</dbReference>
<organism evidence="8 9">
    <name type="scientific">Pseudonocardia kunmingensis</name>
    <dbReference type="NCBI Taxonomy" id="630975"/>
    <lineage>
        <taxon>Bacteria</taxon>
        <taxon>Bacillati</taxon>
        <taxon>Actinomycetota</taxon>
        <taxon>Actinomycetes</taxon>
        <taxon>Pseudonocardiales</taxon>
        <taxon>Pseudonocardiaceae</taxon>
        <taxon>Pseudonocardia</taxon>
    </lineage>
</organism>
<dbReference type="InterPro" id="IPR001958">
    <property type="entry name" value="Tet-R_TetA/multi-R_MdtG-like"/>
</dbReference>
<dbReference type="InterPro" id="IPR036259">
    <property type="entry name" value="MFS_trans_sf"/>
</dbReference>
<dbReference type="Pfam" id="PF00083">
    <property type="entry name" value="Sugar_tr"/>
    <property type="match status" value="1"/>
</dbReference>
<evidence type="ECO:0000256" key="6">
    <source>
        <dbReference type="SAM" id="Phobius"/>
    </source>
</evidence>
<dbReference type="GO" id="GO:0022857">
    <property type="term" value="F:transmembrane transporter activity"/>
    <property type="evidence" value="ECO:0007669"/>
    <property type="project" value="InterPro"/>
</dbReference>
<dbReference type="PROSITE" id="PS50850">
    <property type="entry name" value="MFS"/>
    <property type="match status" value="1"/>
</dbReference>
<feature type="transmembrane region" description="Helical" evidence="6">
    <location>
        <begin position="258"/>
        <end position="277"/>
    </location>
</feature>
<keyword evidence="4 6" id="KW-1133">Transmembrane helix</keyword>
<dbReference type="SUPFAM" id="SSF103473">
    <property type="entry name" value="MFS general substrate transporter"/>
    <property type="match status" value="1"/>
</dbReference>
<dbReference type="AlphaFoldDB" id="A0A543CYL2"/>
<comment type="subcellular location">
    <subcellularLocation>
        <location evidence="1">Cell membrane</location>
        <topology evidence="1">Multi-pass membrane protein</topology>
    </subcellularLocation>
</comment>
<evidence type="ECO:0000259" key="7">
    <source>
        <dbReference type="PROSITE" id="PS50850"/>
    </source>
</evidence>
<dbReference type="GO" id="GO:0005886">
    <property type="term" value="C:plasma membrane"/>
    <property type="evidence" value="ECO:0007669"/>
    <property type="project" value="UniProtKB-SubCell"/>
</dbReference>
<keyword evidence="2" id="KW-1003">Cell membrane</keyword>
<dbReference type="InterPro" id="IPR050189">
    <property type="entry name" value="MFS_Efflux_Transporters"/>
</dbReference>
<feature type="domain" description="Major facilitator superfamily (MFS) profile" evidence="7">
    <location>
        <begin position="20"/>
        <end position="402"/>
    </location>
</feature>
<accession>A0A543CYL2</accession>
<protein>
    <submittedName>
        <fullName evidence="8">Putative MFS family arabinose efflux permease</fullName>
    </submittedName>
</protein>
<name>A0A543CYL2_9PSEU</name>
<feature type="transmembrane region" description="Helical" evidence="6">
    <location>
        <begin position="82"/>
        <end position="105"/>
    </location>
</feature>
<dbReference type="InterPro" id="IPR005828">
    <property type="entry name" value="MFS_sugar_transport-like"/>
</dbReference>
<evidence type="ECO:0000256" key="5">
    <source>
        <dbReference type="ARBA" id="ARBA00023136"/>
    </source>
</evidence>
<keyword evidence="9" id="KW-1185">Reference proteome</keyword>
<dbReference type="RefSeq" id="WP_246107102.1">
    <property type="nucleotide sequence ID" value="NZ_VFPA01000007.1"/>
</dbReference>
<feature type="transmembrane region" description="Helical" evidence="6">
    <location>
        <begin position="289"/>
        <end position="307"/>
    </location>
</feature>
<feature type="transmembrane region" description="Helical" evidence="6">
    <location>
        <begin position="111"/>
        <end position="133"/>
    </location>
</feature>
<dbReference type="Pfam" id="PF07690">
    <property type="entry name" value="MFS_1"/>
    <property type="match status" value="1"/>
</dbReference>
<dbReference type="Gene3D" id="1.20.1720.10">
    <property type="entry name" value="Multidrug resistance protein D"/>
    <property type="match status" value="1"/>
</dbReference>
<feature type="transmembrane region" description="Helical" evidence="6">
    <location>
        <begin position="376"/>
        <end position="395"/>
    </location>
</feature>
<feature type="transmembrane region" description="Helical" evidence="6">
    <location>
        <begin position="224"/>
        <end position="246"/>
    </location>
</feature>
<feature type="transmembrane region" description="Helical" evidence="6">
    <location>
        <begin position="175"/>
        <end position="193"/>
    </location>
</feature>
<dbReference type="PANTHER" id="PTHR43124:SF3">
    <property type="entry name" value="CHLORAMPHENICOL EFFLUX PUMP RV0191"/>
    <property type="match status" value="1"/>
</dbReference>
<sequence length="430" mass="43067">MVEVGASGSGSTVTERIPREIWVLVGSAFLIAIGYGLVAPTLPVFVRSFDVGITAASLVVSIFALVRLLFAPMSGRIVARFGEVPAFVVGLSVVAVSTGACAFAAEYWQLLVLRGLGGVGSTMFTVSALSLLIRLAPVRMRGRATGLWATGFLLGNIVGPLVGGGLTAVSLRAPFLVYAAALVVVVAVAGPLLRGRTGGTAEADAAAEPPARFRGALGHPTYRAALVASFANGWAVFGVRVALVPLFVVEAMGQPDSWAGIALAVFAAGNAATLMIAGPLADRRGRRPPTLVGLAVSAVATGVLGFLTDPLLFLAASLVAGMGSGLVNPPMNAAVADVIGSRARGGTVLAGFQMSADLGAIIGPVLAGVLAETAGYPAAFAVTGAVALVALGFWVRAPETLPAAPSGNAAGESLARCSATECPPGSAATR</sequence>
<evidence type="ECO:0000256" key="1">
    <source>
        <dbReference type="ARBA" id="ARBA00004651"/>
    </source>
</evidence>
<evidence type="ECO:0000256" key="4">
    <source>
        <dbReference type="ARBA" id="ARBA00022989"/>
    </source>
</evidence>
<evidence type="ECO:0000256" key="2">
    <source>
        <dbReference type="ARBA" id="ARBA00022475"/>
    </source>
</evidence>
<dbReference type="PRINTS" id="PR01035">
    <property type="entry name" value="TCRTETA"/>
</dbReference>
<proteinExistence type="predicted"/>
<keyword evidence="3 6" id="KW-0812">Transmembrane</keyword>
<feature type="transmembrane region" description="Helical" evidence="6">
    <location>
        <begin position="51"/>
        <end position="70"/>
    </location>
</feature>
<gene>
    <name evidence="8" type="ORF">FB558_8039</name>
</gene>
<comment type="caution">
    <text evidence="8">The sequence shown here is derived from an EMBL/GenBank/DDBJ whole genome shotgun (WGS) entry which is preliminary data.</text>
</comment>
<dbReference type="InterPro" id="IPR011701">
    <property type="entry name" value="MFS"/>
</dbReference>
<dbReference type="Gene3D" id="1.20.1250.20">
    <property type="entry name" value="MFS general substrate transporter like domains"/>
    <property type="match status" value="1"/>
</dbReference>
<dbReference type="EMBL" id="VFPA01000007">
    <property type="protein sequence ID" value="TQM02175.1"/>
    <property type="molecule type" value="Genomic_DNA"/>
</dbReference>
<keyword evidence="5 6" id="KW-0472">Membrane</keyword>
<reference evidence="8 9" key="1">
    <citation type="submission" date="2019-06" db="EMBL/GenBank/DDBJ databases">
        <title>Sequencing the genomes of 1000 actinobacteria strains.</title>
        <authorList>
            <person name="Klenk H.-P."/>
        </authorList>
    </citation>
    <scope>NUCLEOTIDE SEQUENCE [LARGE SCALE GENOMIC DNA]</scope>
    <source>
        <strain evidence="8 9">DSM 45301</strain>
    </source>
</reference>
<feature type="transmembrane region" description="Helical" evidence="6">
    <location>
        <begin position="145"/>
        <end position="169"/>
    </location>
</feature>
<feature type="transmembrane region" description="Helical" evidence="6">
    <location>
        <begin position="21"/>
        <end position="39"/>
    </location>
</feature>